<dbReference type="InterPro" id="IPR012334">
    <property type="entry name" value="Pectin_lyas_fold"/>
</dbReference>
<comment type="similarity">
    <text evidence="1">Belongs to the pectinesterase family.</text>
</comment>
<dbReference type="EC" id="3.1.1.11" evidence="5"/>
<dbReference type="PANTHER" id="PTHR31321:SF57">
    <property type="entry name" value="PECTINESTERASE 53-RELATED"/>
    <property type="match status" value="1"/>
</dbReference>
<evidence type="ECO:0000256" key="3">
    <source>
        <dbReference type="ARBA" id="ARBA00023085"/>
    </source>
</evidence>
<evidence type="ECO:0000256" key="2">
    <source>
        <dbReference type="ARBA" id="ARBA00022801"/>
    </source>
</evidence>
<dbReference type="RefSeq" id="WP_382316311.1">
    <property type="nucleotide sequence ID" value="NZ_JBHUFD010000012.1"/>
</dbReference>
<keyword evidence="2 5" id="KW-0378">Hydrolase</keyword>
<dbReference type="SUPFAM" id="SSF51126">
    <property type="entry name" value="Pectin lyase-like"/>
    <property type="match status" value="1"/>
</dbReference>
<dbReference type="InterPro" id="IPR033131">
    <property type="entry name" value="Pectinesterase_Asp_AS"/>
</dbReference>
<feature type="domain" description="Pectinesterase catalytic" evidence="6">
    <location>
        <begin position="34"/>
        <end position="318"/>
    </location>
</feature>
<dbReference type="InterPro" id="IPR000070">
    <property type="entry name" value="Pectinesterase_cat"/>
</dbReference>
<gene>
    <name evidence="7" type="ORF">ACFSDX_18680</name>
</gene>
<keyword evidence="8" id="KW-1185">Reference proteome</keyword>
<evidence type="ECO:0000256" key="1">
    <source>
        <dbReference type="ARBA" id="ARBA00008891"/>
    </source>
</evidence>
<evidence type="ECO:0000259" key="6">
    <source>
        <dbReference type="Pfam" id="PF01095"/>
    </source>
</evidence>
<evidence type="ECO:0000256" key="4">
    <source>
        <dbReference type="PROSITE-ProRule" id="PRU10040"/>
    </source>
</evidence>
<reference evidence="8" key="1">
    <citation type="journal article" date="2019" name="Int. J. Syst. Evol. Microbiol.">
        <title>The Global Catalogue of Microorganisms (GCM) 10K type strain sequencing project: providing services to taxonomists for standard genome sequencing and annotation.</title>
        <authorList>
            <consortium name="The Broad Institute Genomics Platform"/>
            <consortium name="The Broad Institute Genome Sequencing Center for Infectious Disease"/>
            <person name="Wu L."/>
            <person name="Ma J."/>
        </authorList>
    </citation>
    <scope>NUCLEOTIDE SEQUENCE [LARGE SCALE GENOMIC DNA]</scope>
    <source>
        <strain evidence="8">CGMCC 1.15795</strain>
    </source>
</reference>
<sequence>MSPLFLSNRFTYLIYFVVGGLLLLTAQAQAQRRLVVAPDGSGDYRTVQQALDALPAGQTQRTTIFIKKGVYKEKLTLAAGKDFVSLLGEDAATTILTYDDYAQKQTSQGQNIGTSGSASFFVRATNFSAENITFANSAGPVGQALAIWVGGDRVRFKNCRFLGNQDTIYTGGRRQYYQDCYIEGTTDFIFGSSTAWFENCELFCKKGGSYLTAASTPDTVRYGYVFNRCRLTGDAPAQSYYLGRPWRPYAKVVFFRCQLGLHIKSEGWHNWGKASNEATAYYAEFASAGPGAAGAQRAAWSHQLTKQEASDYTLKQVLGDWQP</sequence>
<comment type="caution">
    <text evidence="7">The sequence shown here is derived from an EMBL/GenBank/DDBJ whole genome shotgun (WGS) entry which is preliminary data.</text>
</comment>
<dbReference type="EMBL" id="JBHUFD010000012">
    <property type="protein sequence ID" value="MFD1874475.1"/>
    <property type="molecule type" value="Genomic_DNA"/>
</dbReference>
<name>A0ABW4QY98_9BACT</name>
<proteinExistence type="inferred from homology"/>
<accession>A0ABW4QY98</accession>
<dbReference type="Pfam" id="PF01095">
    <property type="entry name" value="Pectinesterase"/>
    <property type="match status" value="1"/>
</dbReference>
<comment type="catalytic activity">
    <reaction evidence="5">
        <text>[(1-&gt;4)-alpha-D-galacturonosyl methyl ester](n) + n H2O = [(1-&gt;4)-alpha-D-galacturonosyl](n) + n methanol + n H(+)</text>
        <dbReference type="Rhea" id="RHEA:22380"/>
        <dbReference type="Rhea" id="RHEA-COMP:14570"/>
        <dbReference type="Rhea" id="RHEA-COMP:14573"/>
        <dbReference type="ChEBI" id="CHEBI:15377"/>
        <dbReference type="ChEBI" id="CHEBI:15378"/>
        <dbReference type="ChEBI" id="CHEBI:17790"/>
        <dbReference type="ChEBI" id="CHEBI:140522"/>
        <dbReference type="ChEBI" id="CHEBI:140523"/>
        <dbReference type="EC" id="3.1.1.11"/>
    </reaction>
</comment>
<keyword evidence="3 5" id="KW-0063">Aspartyl esterase</keyword>
<evidence type="ECO:0000313" key="7">
    <source>
        <dbReference type="EMBL" id="MFD1874475.1"/>
    </source>
</evidence>
<dbReference type="Gene3D" id="2.160.20.10">
    <property type="entry name" value="Single-stranded right-handed beta-helix, Pectin lyase-like"/>
    <property type="match status" value="1"/>
</dbReference>
<dbReference type="PANTHER" id="PTHR31321">
    <property type="entry name" value="ACYL-COA THIOESTER HYDROLASE YBHC-RELATED"/>
    <property type="match status" value="1"/>
</dbReference>
<dbReference type="InterPro" id="IPR011050">
    <property type="entry name" value="Pectin_lyase_fold/virulence"/>
</dbReference>
<evidence type="ECO:0000313" key="8">
    <source>
        <dbReference type="Proteomes" id="UP001597197"/>
    </source>
</evidence>
<comment type="pathway">
    <text evidence="5">Glycan metabolism; pectin degradation; 2-dehydro-3-deoxy-D-gluconate from pectin: step 1/5.</text>
</comment>
<protein>
    <recommendedName>
        <fullName evidence="5">Pectinesterase</fullName>
        <ecNumber evidence="5">3.1.1.11</ecNumber>
    </recommendedName>
</protein>
<dbReference type="Proteomes" id="UP001597197">
    <property type="component" value="Unassembled WGS sequence"/>
</dbReference>
<dbReference type="PROSITE" id="PS00503">
    <property type="entry name" value="PECTINESTERASE_2"/>
    <property type="match status" value="1"/>
</dbReference>
<organism evidence="7 8">
    <name type="scientific">Hymenobacter bucti</name>
    <dbReference type="NCBI Taxonomy" id="1844114"/>
    <lineage>
        <taxon>Bacteria</taxon>
        <taxon>Pseudomonadati</taxon>
        <taxon>Bacteroidota</taxon>
        <taxon>Cytophagia</taxon>
        <taxon>Cytophagales</taxon>
        <taxon>Hymenobacteraceae</taxon>
        <taxon>Hymenobacter</taxon>
    </lineage>
</organism>
<feature type="active site" evidence="4">
    <location>
        <position position="187"/>
    </location>
</feature>
<evidence type="ECO:0000256" key="5">
    <source>
        <dbReference type="RuleBase" id="RU000589"/>
    </source>
</evidence>